<dbReference type="InterPro" id="IPR008894">
    <property type="entry name" value="QdtA_cupin_dom"/>
</dbReference>
<dbReference type="Proteomes" id="UP000291130">
    <property type="component" value="Chromosome"/>
</dbReference>
<dbReference type="SUPFAM" id="SSF51182">
    <property type="entry name" value="RmlC-like cupins"/>
    <property type="match status" value="1"/>
</dbReference>
<name>A0A411MM52_9PSED</name>
<accession>A0A411MM52</accession>
<dbReference type="Gene3D" id="2.60.120.10">
    <property type="entry name" value="Jelly Rolls"/>
    <property type="match status" value="1"/>
</dbReference>
<evidence type="ECO:0000259" key="1">
    <source>
        <dbReference type="Pfam" id="PF05523"/>
    </source>
</evidence>
<reference evidence="2 3" key="1">
    <citation type="submission" date="2019-02" db="EMBL/GenBank/DDBJ databases">
        <title>Complete genome sequence of Pseudomonas sp. SNU WT1 isolated from rainbow trout.</title>
        <authorList>
            <person name="Oh W.T."/>
            <person name="Park S.C."/>
        </authorList>
    </citation>
    <scope>NUCLEOTIDE SEQUENCE [LARGE SCALE GENOMIC DNA]</scope>
    <source>
        <strain evidence="2 3">SNU WT1</strain>
    </source>
</reference>
<dbReference type="EMBL" id="CP035952">
    <property type="protein sequence ID" value="QBF27926.1"/>
    <property type="molecule type" value="Genomic_DNA"/>
</dbReference>
<evidence type="ECO:0000313" key="3">
    <source>
        <dbReference type="Proteomes" id="UP000291130"/>
    </source>
</evidence>
<dbReference type="Pfam" id="PF05523">
    <property type="entry name" value="FdtA"/>
    <property type="match status" value="1"/>
</dbReference>
<sequence length="137" mass="15873">MSLIKWIDFQILGDERGSLVSIEQGKVIPFEIKRIYYLYHTGEGVSRGYHAHRQLKQVAICVSGKCRMILDNGTVREEVWLDCPTKGLLIESMMWREMHDFSADCVLLVIASHLYDESDYIRNYQQFIEAQEVGVTV</sequence>
<organism evidence="2 3">
    <name type="scientific">Pseudomonas tructae</name>
    <dbReference type="NCBI Taxonomy" id="2518644"/>
    <lineage>
        <taxon>Bacteria</taxon>
        <taxon>Pseudomonadati</taxon>
        <taxon>Pseudomonadota</taxon>
        <taxon>Gammaproteobacteria</taxon>
        <taxon>Pseudomonadales</taxon>
        <taxon>Pseudomonadaceae</taxon>
        <taxon>Pseudomonas</taxon>
    </lineage>
</organism>
<protein>
    <submittedName>
        <fullName evidence="2">WxcM-like domain-containing protein</fullName>
    </submittedName>
</protein>
<dbReference type="CDD" id="cd20292">
    <property type="entry name" value="cupin_QdtA-like"/>
    <property type="match status" value="1"/>
</dbReference>
<dbReference type="KEGG" id="ptk:EXN22_20390"/>
<keyword evidence="3" id="KW-1185">Reference proteome</keyword>
<dbReference type="RefSeq" id="WP_130265760.1">
    <property type="nucleotide sequence ID" value="NZ_CP035952.1"/>
</dbReference>
<dbReference type="InterPro" id="IPR011051">
    <property type="entry name" value="RmlC_Cupin_sf"/>
</dbReference>
<gene>
    <name evidence="2" type="ORF">EXN22_20390</name>
</gene>
<evidence type="ECO:0000313" key="2">
    <source>
        <dbReference type="EMBL" id="QBF27926.1"/>
    </source>
</evidence>
<proteinExistence type="predicted"/>
<dbReference type="AlphaFoldDB" id="A0A411MM52"/>
<dbReference type="InterPro" id="IPR014710">
    <property type="entry name" value="RmlC-like_jellyroll"/>
</dbReference>
<dbReference type="OrthoDB" id="9800846at2"/>
<feature type="domain" description="Sugar 3,4-ketoisomerase QdtA cupin" evidence="1">
    <location>
        <begin position="4"/>
        <end position="130"/>
    </location>
</feature>